<comment type="caution">
    <text evidence="4">The sequence shown here is derived from an EMBL/GenBank/DDBJ whole genome shotgun (WGS) entry which is preliminary data.</text>
</comment>
<dbReference type="InterPro" id="IPR006059">
    <property type="entry name" value="SBP"/>
</dbReference>
<keyword evidence="3" id="KW-0732">Signal</keyword>
<dbReference type="Pfam" id="PF01547">
    <property type="entry name" value="SBP_bac_1"/>
    <property type="match status" value="1"/>
</dbReference>
<dbReference type="SUPFAM" id="SSF53850">
    <property type="entry name" value="Periplasmic binding protein-like II"/>
    <property type="match status" value="1"/>
</dbReference>
<sequence>MQLLNCFAKSLKSWQKKYSVTGQVPLMVGIFTLGLIAYNSNLIQASEYKQQVKGQRIKLTLAVHSGEKDAWDDLARMLEEKHKNIDLVIKEEQYDFKTAAQGSDIIYTDIIWLPEFVNNKVVQPIDNQMIRKFGVNNVNEFITKKGFLKSEIEHGKYPPTADTRLYRIPFRTDAGLLYYRQDLLTEYGKSVPKTYGELIATANDIMSREKQKRPGRRFYGYLWQGLGEGSTTMFLEVLHGYGGFWIKDWEKDNAKKVGLQHKEGIDAIKFLRETLKKKISIGDSVSEDITDDFFIKGDAVFLRSWANVWARSKSSESSVSGKIGFTAMVGKTSATKTSCQGGWGLAISRKLPKDKLDAAITAIDFLTSYQSQKEFTLRQGTLPTRQLLFTDTAIIGKYPHYPKLLGIINQYVVSRPRTLKYDDLSKILQNTLTSALDLTKDDETVRKIMWQGGHLTRNCLDEKKTTCITQGSLVKP</sequence>
<protein>
    <submittedName>
        <fullName evidence="4">Extracellular solute-binding protein</fullName>
    </submittedName>
</protein>
<evidence type="ECO:0000256" key="3">
    <source>
        <dbReference type="ARBA" id="ARBA00022729"/>
    </source>
</evidence>
<dbReference type="AlphaFoldDB" id="A0A838WRE7"/>
<gene>
    <name evidence="4" type="ORF">FHK98_18510</name>
</gene>
<dbReference type="Proteomes" id="UP000538075">
    <property type="component" value="Unassembled WGS sequence"/>
</dbReference>
<accession>A0A838WRE7</accession>
<comment type="similarity">
    <text evidence="1">Belongs to the bacterial solute-binding protein 1 family.</text>
</comment>
<dbReference type="PANTHER" id="PTHR43649:SF34">
    <property type="entry name" value="ABC TRANSPORTER PERIPLASMIC-BINDING PROTEIN YCJN-RELATED"/>
    <property type="match status" value="1"/>
</dbReference>
<name>A0A838WRE7_9CYAN</name>
<dbReference type="PANTHER" id="PTHR43649">
    <property type="entry name" value="ARABINOSE-BINDING PROTEIN-RELATED"/>
    <property type="match status" value="1"/>
</dbReference>
<dbReference type="Gene3D" id="3.40.190.10">
    <property type="entry name" value="Periplasmic binding protein-like II"/>
    <property type="match status" value="2"/>
</dbReference>
<reference evidence="4 5" key="1">
    <citation type="journal article" date="2020" name="J. Appl. Phycol.">
        <title>Morphological changes and genome evolution in Raphidiopsis raciborskii CS-506 after 23 years in culture.</title>
        <authorList>
            <person name="Willis A."/>
            <person name="Bent S.J."/>
            <person name="Jameson I.D."/>
        </authorList>
    </citation>
    <scope>NUCLEOTIDE SEQUENCE [LARGE SCALE GENOMIC DNA]</scope>
    <source>
        <strain evidence="4 5">CS-506_A</strain>
    </source>
</reference>
<evidence type="ECO:0000313" key="4">
    <source>
        <dbReference type="EMBL" id="MBA4467235.1"/>
    </source>
</evidence>
<evidence type="ECO:0000313" key="5">
    <source>
        <dbReference type="Proteomes" id="UP000538075"/>
    </source>
</evidence>
<dbReference type="InterPro" id="IPR050490">
    <property type="entry name" value="Bact_solute-bd_prot1"/>
</dbReference>
<keyword evidence="2" id="KW-0813">Transport</keyword>
<evidence type="ECO:0000256" key="1">
    <source>
        <dbReference type="ARBA" id="ARBA00008520"/>
    </source>
</evidence>
<organism evidence="4 5">
    <name type="scientific">Cylindrospermopsis raciborskii CS-506_A</name>
    <dbReference type="NCBI Taxonomy" id="2585140"/>
    <lineage>
        <taxon>Bacteria</taxon>
        <taxon>Bacillati</taxon>
        <taxon>Cyanobacteriota</taxon>
        <taxon>Cyanophyceae</taxon>
        <taxon>Nostocales</taxon>
        <taxon>Aphanizomenonaceae</taxon>
        <taxon>Cylindrospermopsis</taxon>
    </lineage>
</organism>
<evidence type="ECO:0000256" key="2">
    <source>
        <dbReference type="ARBA" id="ARBA00022448"/>
    </source>
</evidence>
<dbReference type="EMBL" id="VDFG01001225">
    <property type="protein sequence ID" value="MBA4467235.1"/>
    <property type="molecule type" value="Genomic_DNA"/>
</dbReference>
<proteinExistence type="inferred from homology"/>